<gene>
    <name evidence="3" type="ORF">ACZ11_02330</name>
</gene>
<dbReference type="RefSeq" id="WP_049663332.1">
    <property type="nucleotide sequence ID" value="NZ_LFXJ01000002.1"/>
</dbReference>
<dbReference type="CDD" id="cd03392">
    <property type="entry name" value="PAP2_like_2"/>
    <property type="match status" value="1"/>
</dbReference>
<evidence type="ECO:0000313" key="3">
    <source>
        <dbReference type="EMBL" id="KMY33934.1"/>
    </source>
</evidence>
<evidence type="ECO:0000256" key="1">
    <source>
        <dbReference type="SAM" id="Phobius"/>
    </source>
</evidence>
<comment type="caution">
    <text evidence="3">The sequence shown here is derived from an EMBL/GenBank/DDBJ whole genome shotgun (WGS) entry which is preliminary data.</text>
</comment>
<organism evidence="3 4">
    <name type="scientific">Lysinibacillus xylanilyticus</name>
    <dbReference type="NCBI Taxonomy" id="582475"/>
    <lineage>
        <taxon>Bacteria</taxon>
        <taxon>Bacillati</taxon>
        <taxon>Bacillota</taxon>
        <taxon>Bacilli</taxon>
        <taxon>Bacillales</taxon>
        <taxon>Bacillaceae</taxon>
        <taxon>Lysinibacillus</taxon>
    </lineage>
</organism>
<dbReference type="SMART" id="SM00014">
    <property type="entry name" value="acidPPc"/>
    <property type="match status" value="1"/>
</dbReference>
<dbReference type="SUPFAM" id="SSF48317">
    <property type="entry name" value="Acid phosphatase/Vanadium-dependent haloperoxidase"/>
    <property type="match status" value="1"/>
</dbReference>
<dbReference type="EMBL" id="LFXJ01000002">
    <property type="protein sequence ID" value="KMY33934.1"/>
    <property type="molecule type" value="Genomic_DNA"/>
</dbReference>
<evidence type="ECO:0000259" key="2">
    <source>
        <dbReference type="SMART" id="SM00014"/>
    </source>
</evidence>
<dbReference type="PATRIC" id="fig|582475.4.peg.4032"/>
<sequence>MKKWAYPLAVLTLIIFFVLRVTFQSELIRTFDTKMADLFFGNRFIEFFHYLGEPAFVVSVAIILIVYLAWKVKNNRGILFVLLTVAGGNVLNQLLKKWVQRPRPEIEEQLTSYSFPSGHSMTGILYLFTVAYIFSENNSKGRKTLLWLGAIVLTVLIGLSRVAGARHFASDVLAGWSMGYTWFIICVIWYERRKRLFKARNKL</sequence>
<dbReference type="OrthoDB" id="9789113at2"/>
<dbReference type="Pfam" id="PF01569">
    <property type="entry name" value="PAP2"/>
    <property type="match status" value="1"/>
</dbReference>
<protein>
    <submittedName>
        <fullName evidence="3">Phosphatidylglycerophosphatase</fullName>
    </submittedName>
</protein>
<dbReference type="Proteomes" id="UP000037326">
    <property type="component" value="Unassembled WGS sequence"/>
</dbReference>
<feature type="transmembrane region" description="Helical" evidence="1">
    <location>
        <begin position="48"/>
        <end position="70"/>
    </location>
</feature>
<dbReference type="AlphaFoldDB" id="A0A0K9FHB1"/>
<proteinExistence type="predicted"/>
<keyword evidence="1" id="KW-0812">Transmembrane</keyword>
<keyword evidence="1" id="KW-1133">Transmembrane helix</keyword>
<feature type="transmembrane region" description="Helical" evidence="1">
    <location>
        <begin position="77"/>
        <end position="95"/>
    </location>
</feature>
<keyword evidence="1" id="KW-0472">Membrane</keyword>
<dbReference type="Gene3D" id="1.20.144.10">
    <property type="entry name" value="Phosphatidic acid phosphatase type 2/haloperoxidase"/>
    <property type="match status" value="2"/>
</dbReference>
<name>A0A0K9FHB1_9BACI</name>
<feature type="transmembrane region" description="Helical" evidence="1">
    <location>
        <begin position="115"/>
        <end position="134"/>
    </location>
</feature>
<dbReference type="PANTHER" id="PTHR14969">
    <property type="entry name" value="SPHINGOSINE-1-PHOSPHATE PHOSPHOHYDROLASE"/>
    <property type="match status" value="1"/>
</dbReference>
<dbReference type="InterPro" id="IPR000326">
    <property type="entry name" value="PAP2/HPO"/>
</dbReference>
<dbReference type="GeneID" id="96597154"/>
<feature type="transmembrane region" description="Helical" evidence="1">
    <location>
        <begin position="172"/>
        <end position="190"/>
    </location>
</feature>
<dbReference type="PANTHER" id="PTHR14969:SF13">
    <property type="entry name" value="AT30094P"/>
    <property type="match status" value="1"/>
</dbReference>
<feature type="domain" description="Phosphatidic acid phosphatase type 2/haloperoxidase" evidence="2">
    <location>
        <begin position="77"/>
        <end position="187"/>
    </location>
</feature>
<accession>A0A0K9FHB1</accession>
<evidence type="ECO:0000313" key="4">
    <source>
        <dbReference type="Proteomes" id="UP000037326"/>
    </source>
</evidence>
<feature type="transmembrane region" description="Helical" evidence="1">
    <location>
        <begin position="146"/>
        <end position="166"/>
    </location>
</feature>
<reference evidence="4" key="1">
    <citation type="submission" date="2015-07" db="EMBL/GenBank/DDBJ databases">
        <authorList>
            <consortium name="Consortium for Microbial Forensics and Genomics (microFORGE)"/>
            <person name="Knight B.M."/>
            <person name="Roberts D.P."/>
            <person name="Lin D."/>
            <person name="Hari K."/>
            <person name="Fletcher J."/>
            <person name="Melcher U."/>
            <person name="Blagden T."/>
            <person name="Winegar R.A."/>
        </authorList>
    </citation>
    <scope>NUCLEOTIDE SEQUENCE [LARGE SCALE GENOMIC DNA]</scope>
    <source>
        <strain evidence="4">DSM 23493</strain>
    </source>
</reference>
<dbReference type="InterPro" id="IPR036938">
    <property type="entry name" value="PAP2/HPO_sf"/>
</dbReference>